<dbReference type="EMBL" id="MT142386">
    <property type="protein sequence ID" value="QJA79562.1"/>
    <property type="molecule type" value="Genomic_DNA"/>
</dbReference>
<protein>
    <submittedName>
        <fullName evidence="2">Uncharacterized protein</fullName>
    </submittedName>
</protein>
<reference evidence="2" key="1">
    <citation type="submission" date="2020-03" db="EMBL/GenBank/DDBJ databases">
        <title>The deep terrestrial virosphere.</title>
        <authorList>
            <person name="Holmfeldt K."/>
            <person name="Nilsson E."/>
            <person name="Simone D."/>
            <person name="Lopez-Fernandez M."/>
            <person name="Wu X."/>
            <person name="de Brujin I."/>
            <person name="Lundin D."/>
            <person name="Andersson A."/>
            <person name="Bertilsson S."/>
            <person name="Dopson M."/>
        </authorList>
    </citation>
    <scope>NUCLEOTIDE SEQUENCE</scope>
    <source>
        <strain evidence="2">MM415A00866</strain>
    </source>
</reference>
<name>A0A6M3KCL6_9ZZZZ</name>
<feature type="region of interest" description="Disordered" evidence="1">
    <location>
        <begin position="1"/>
        <end position="25"/>
    </location>
</feature>
<evidence type="ECO:0000313" key="2">
    <source>
        <dbReference type="EMBL" id="QJA79562.1"/>
    </source>
</evidence>
<dbReference type="AlphaFoldDB" id="A0A6M3KCL6"/>
<gene>
    <name evidence="2" type="ORF">MM415A00866_0005</name>
</gene>
<sequence length="142" mass="16315">MADKKKRTRKPTEGQAEPSILDKFLKDEDTEDDATVLASLLDENGNLKGDYSMPEAYEEETVATQMVDHLYAYKQAEIAHTTAKNQGDHKRRKELFDSMRFNQITIAIIQQRFPNAKAIADEIMDTKVATVREQRAKFFDDE</sequence>
<proteinExistence type="predicted"/>
<evidence type="ECO:0000256" key="1">
    <source>
        <dbReference type="SAM" id="MobiDB-lite"/>
    </source>
</evidence>
<organism evidence="2">
    <name type="scientific">viral metagenome</name>
    <dbReference type="NCBI Taxonomy" id="1070528"/>
    <lineage>
        <taxon>unclassified sequences</taxon>
        <taxon>metagenomes</taxon>
        <taxon>organismal metagenomes</taxon>
    </lineage>
</organism>
<accession>A0A6M3KCL6</accession>